<dbReference type="InterPro" id="IPR032290">
    <property type="entry name" value="DUF4839"/>
</dbReference>
<evidence type="ECO:0008006" key="5">
    <source>
        <dbReference type="Google" id="ProtNLM"/>
    </source>
</evidence>
<dbReference type="AlphaFoldDB" id="A0A919SXD5"/>
<comment type="caution">
    <text evidence="3">The sequence shown here is derived from an EMBL/GenBank/DDBJ whole genome shotgun (WGS) entry which is preliminary data.</text>
</comment>
<evidence type="ECO:0000256" key="2">
    <source>
        <dbReference type="SAM" id="Phobius"/>
    </source>
</evidence>
<feature type="region of interest" description="Disordered" evidence="1">
    <location>
        <begin position="82"/>
        <end position="113"/>
    </location>
</feature>
<keyword evidence="2" id="KW-0472">Membrane</keyword>
<keyword evidence="2" id="KW-1133">Transmembrane helix</keyword>
<dbReference type="EMBL" id="BOQL01000084">
    <property type="protein sequence ID" value="GIM79754.1"/>
    <property type="molecule type" value="Genomic_DNA"/>
</dbReference>
<dbReference type="Proteomes" id="UP000681340">
    <property type="component" value="Unassembled WGS sequence"/>
</dbReference>
<dbReference type="RefSeq" id="WP_212994505.1">
    <property type="nucleotide sequence ID" value="NZ_BAABEA010000050.1"/>
</dbReference>
<keyword evidence="4" id="KW-1185">Reference proteome</keyword>
<organism evidence="3 4">
    <name type="scientific">Actinoplanes auranticolor</name>
    <dbReference type="NCBI Taxonomy" id="47988"/>
    <lineage>
        <taxon>Bacteria</taxon>
        <taxon>Bacillati</taxon>
        <taxon>Actinomycetota</taxon>
        <taxon>Actinomycetes</taxon>
        <taxon>Micromonosporales</taxon>
        <taxon>Micromonosporaceae</taxon>
        <taxon>Actinoplanes</taxon>
    </lineage>
</organism>
<name>A0A919SXD5_9ACTN</name>
<dbReference type="Pfam" id="PF16127">
    <property type="entry name" value="DUF4839"/>
    <property type="match status" value="1"/>
</dbReference>
<sequence>MADEIRYKYTTVRAVRGTDSLVISRMQKDGWEFVDQEPGMIRSTLSFRRLKKPVPWRLLGVGAAVLAVVAVAGVVAAALGDEGGKTDSETKAAPATMTATPNRKPSDAPTPAISESPAIEVITSRNNRAFTALLKADTCDEANVDFAAEYAGRTVAFDGSIADMAPHGDYDTRYDLLLAPGNKGPESTVGPAFKYEDVSVFDLNLTGDETPAAVGEGDRFRFVAEVREFNTVQCLFYLDPVSTEVR</sequence>
<evidence type="ECO:0000313" key="4">
    <source>
        <dbReference type="Proteomes" id="UP000681340"/>
    </source>
</evidence>
<evidence type="ECO:0000256" key="1">
    <source>
        <dbReference type="SAM" id="MobiDB-lite"/>
    </source>
</evidence>
<feature type="transmembrane region" description="Helical" evidence="2">
    <location>
        <begin position="58"/>
        <end position="79"/>
    </location>
</feature>
<feature type="compositionally biased region" description="Low complexity" evidence="1">
    <location>
        <begin position="91"/>
        <end position="101"/>
    </location>
</feature>
<protein>
    <recommendedName>
        <fullName evidence="5">DUF4839 domain-containing protein</fullName>
    </recommendedName>
</protein>
<keyword evidence="2" id="KW-0812">Transmembrane</keyword>
<reference evidence="3" key="1">
    <citation type="submission" date="2021-03" db="EMBL/GenBank/DDBJ databases">
        <title>Whole genome shotgun sequence of Actinoplanes auranticolor NBRC 12245.</title>
        <authorList>
            <person name="Komaki H."/>
            <person name="Tamura T."/>
        </authorList>
    </citation>
    <scope>NUCLEOTIDE SEQUENCE</scope>
    <source>
        <strain evidence="3">NBRC 12245</strain>
    </source>
</reference>
<accession>A0A919SXD5</accession>
<gene>
    <name evidence="3" type="ORF">Aau02nite_87280</name>
</gene>
<proteinExistence type="predicted"/>
<evidence type="ECO:0000313" key="3">
    <source>
        <dbReference type="EMBL" id="GIM79754.1"/>
    </source>
</evidence>